<organism evidence="1 2">
    <name type="scientific">Streptomyces gilvosporeus</name>
    <dbReference type="NCBI Taxonomy" id="553510"/>
    <lineage>
        <taxon>Bacteria</taxon>
        <taxon>Bacillati</taxon>
        <taxon>Actinomycetota</taxon>
        <taxon>Actinomycetes</taxon>
        <taxon>Kitasatosporales</taxon>
        <taxon>Streptomycetaceae</taxon>
        <taxon>Streptomyces</taxon>
    </lineage>
</organism>
<dbReference type="AlphaFoldDB" id="A0A1V0TUB7"/>
<sequence>MGPPPVSGLRLGAGRVGVAVGSGVWLGRGVDGPLGRAVGEGEGAVLWLGVGEGEAGAVGRGAGESACAAAEHRAVSARAATRAAAPDGA</sequence>
<dbReference type="STRING" id="553510.B1H19_22350"/>
<dbReference type="EMBL" id="CP020569">
    <property type="protein sequence ID" value="ARF56549.1"/>
    <property type="molecule type" value="Genomic_DNA"/>
</dbReference>
<dbReference type="Proteomes" id="UP000192726">
    <property type="component" value="Chromosome"/>
</dbReference>
<dbReference type="KEGG" id="sgv:B1H19_22350"/>
<evidence type="ECO:0000313" key="2">
    <source>
        <dbReference type="Proteomes" id="UP000192726"/>
    </source>
</evidence>
<name>A0A1V0TUB7_9ACTN</name>
<proteinExistence type="predicted"/>
<accession>A0A1V0TUB7</accession>
<gene>
    <name evidence="1" type="ORF">B1H19_22350</name>
</gene>
<protein>
    <submittedName>
        <fullName evidence="1">Uncharacterized protein</fullName>
    </submittedName>
</protein>
<evidence type="ECO:0000313" key="1">
    <source>
        <dbReference type="EMBL" id="ARF56549.1"/>
    </source>
</evidence>
<reference evidence="1 2" key="1">
    <citation type="submission" date="2017-04" db="EMBL/GenBank/DDBJ databases">
        <title>Complete Genome Sequence of Streptomyces gilvosporeus F607, a Capable Producer of Natamycin.</title>
        <authorList>
            <person name="Zong G."/>
            <person name="Zhong C."/>
            <person name="Fu J."/>
            <person name="Qin R."/>
            <person name="Cao G."/>
        </authorList>
    </citation>
    <scope>NUCLEOTIDE SEQUENCE [LARGE SCALE GENOMIC DNA]</scope>
    <source>
        <strain evidence="1 2">F607</strain>
    </source>
</reference>
<keyword evidence="2" id="KW-1185">Reference proteome</keyword>